<evidence type="ECO:0000313" key="3">
    <source>
        <dbReference type="Proteomes" id="UP000298030"/>
    </source>
</evidence>
<organism evidence="2 3">
    <name type="scientific">Coprinellus micaceus</name>
    <name type="common">Glistening ink-cap mushroom</name>
    <name type="synonym">Coprinus micaceus</name>
    <dbReference type="NCBI Taxonomy" id="71717"/>
    <lineage>
        <taxon>Eukaryota</taxon>
        <taxon>Fungi</taxon>
        <taxon>Dikarya</taxon>
        <taxon>Basidiomycota</taxon>
        <taxon>Agaricomycotina</taxon>
        <taxon>Agaricomycetes</taxon>
        <taxon>Agaricomycetidae</taxon>
        <taxon>Agaricales</taxon>
        <taxon>Agaricineae</taxon>
        <taxon>Psathyrellaceae</taxon>
        <taxon>Coprinellus</taxon>
    </lineage>
</organism>
<dbReference type="STRING" id="71717.A0A4Y7SJG3"/>
<feature type="domain" description="BTB" evidence="1">
    <location>
        <begin position="26"/>
        <end position="151"/>
    </location>
</feature>
<dbReference type="InterPro" id="IPR000210">
    <property type="entry name" value="BTB/POZ_dom"/>
</dbReference>
<protein>
    <recommendedName>
        <fullName evidence="1">BTB domain-containing protein</fullName>
    </recommendedName>
</protein>
<dbReference type="InterPro" id="IPR011333">
    <property type="entry name" value="SKP1/BTB/POZ_sf"/>
</dbReference>
<comment type="caution">
    <text evidence="2">The sequence shown here is derived from an EMBL/GenBank/DDBJ whole genome shotgun (WGS) entry which is preliminary data.</text>
</comment>
<keyword evidence="3" id="KW-1185">Reference proteome</keyword>
<gene>
    <name evidence="2" type="ORF">FA13DRAFT_1757405</name>
</gene>
<name>A0A4Y7SJG3_COPMI</name>
<dbReference type="SMART" id="SM00225">
    <property type="entry name" value="BTB"/>
    <property type="match status" value="1"/>
</dbReference>
<evidence type="ECO:0000313" key="2">
    <source>
        <dbReference type="EMBL" id="TEB22006.1"/>
    </source>
</evidence>
<dbReference type="OrthoDB" id="3357985at2759"/>
<dbReference type="Proteomes" id="UP000298030">
    <property type="component" value="Unassembled WGS sequence"/>
</dbReference>
<reference evidence="2 3" key="1">
    <citation type="journal article" date="2019" name="Nat. Ecol. Evol.">
        <title>Megaphylogeny resolves global patterns of mushroom evolution.</title>
        <authorList>
            <person name="Varga T."/>
            <person name="Krizsan K."/>
            <person name="Foldi C."/>
            <person name="Dima B."/>
            <person name="Sanchez-Garcia M."/>
            <person name="Sanchez-Ramirez S."/>
            <person name="Szollosi G.J."/>
            <person name="Szarkandi J.G."/>
            <person name="Papp V."/>
            <person name="Albert L."/>
            <person name="Andreopoulos W."/>
            <person name="Angelini C."/>
            <person name="Antonin V."/>
            <person name="Barry K.W."/>
            <person name="Bougher N.L."/>
            <person name="Buchanan P."/>
            <person name="Buyck B."/>
            <person name="Bense V."/>
            <person name="Catcheside P."/>
            <person name="Chovatia M."/>
            <person name="Cooper J."/>
            <person name="Damon W."/>
            <person name="Desjardin D."/>
            <person name="Finy P."/>
            <person name="Geml J."/>
            <person name="Haridas S."/>
            <person name="Hughes K."/>
            <person name="Justo A."/>
            <person name="Karasinski D."/>
            <person name="Kautmanova I."/>
            <person name="Kiss B."/>
            <person name="Kocsube S."/>
            <person name="Kotiranta H."/>
            <person name="LaButti K.M."/>
            <person name="Lechner B.E."/>
            <person name="Liimatainen K."/>
            <person name="Lipzen A."/>
            <person name="Lukacs Z."/>
            <person name="Mihaltcheva S."/>
            <person name="Morgado L.N."/>
            <person name="Niskanen T."/>
            <person name="Noordeloos M.E."/>
            <person name="Ohm R.A."/>
            <person name="Ortiz-Santana B."/>
            <person name="Ovrebo C."/>
            <person name="Racz N."/>
            <person name="Riley R."/>
            <person name="Savchenko A."/>
            <person name="Shiryaev A."/>
            <person name="Soop K."/>
            <person name="Spirin V."/>
            <person name="Szebenyi C."/>
            <person name="Tomsovsky M."/>
            <person name="Tulloss R.E."/>
            <person name="Uehling J."/>
            <person name="Grigoriev I.V."/>
            <person name="Vagvolgyi C."/>
            <person name="Papp T."/>
            <person name="Martin F.M."/>
            <person name="Miettinen O."/>
            <person name="Hibbett D.S."/>
            <person name="Nagy L.G."/>
        </authorList>
    </citation>
    <scope>NUCLEOTIDE SEQUENCE [LARGE SCALE GENOMIC DNA]</scope>
    <source>
        <strain evidence="2 3">FP101781</strain>
    </source>
</reference>
<dbReference type="EMBL" id="QPFP01000099">
    <property type="protein sequence ID" value="TEB22006.1"/>
    <property type="molecule type" value="Genomic_DNA"/>
</dbReference>
<evidence type="ECO:0000259" key="1">
    <source>
        <dbReference type="SMART" id="SM00225"/>
    </source>
</evidence>
<accession>A0A4Y7SJG3</accession>
<dbReference type="AlphaFoldDB" id="A0A4Y7SJG3"/>
<proteinExistence type="predicted"/>
<dbReference type="SUPFAM" id="SSF54695">
    <property type="entry name" value="POZ domain"/>
    <property type="match status" value="1"/>
</dbReference>
<dbReference type="Gene3D" id="3.30.710.10">
    <property type="entry name" value="Potassium Channel Kv1.1, Chain A"/>
    <property type="match status" value="1"/>
</dbReference>
<sequence length="341" mass="38793">MDCALDLTFSPSYPIPAPYPFDHPQADLILRSSDSPPVDFRVFKLLLSLSSPFFSTLLTLPQPPPQLPISPLLSPRTIDGAFSDNELPSIVQMSEDQTTLRVLLGFCYPISTHEMPHFASLTELQSVIEAARKFEMDGILNHVRQNELVSPRFLEAQPVRVFAIGFMHHWVDEAKLAARYTLRHPIPGPYAEELERIPAGAYHRLQEYHQTCGIVASSRAEIAAASESDDRWVWLECRECPSSSRENDQPWFAFRLGSSQRGGPRQWWANWLKGVARLLQTRPRGETLRDYDLMRRALAEAGDCWFCLQRARDDLESFIQILGAQIEKDISQVELNVDFPS</sequence>